<name>A0A0F9E4H7_9ZZZZ</name>
<evidence type="ECO:0000313" key="1">
    <source>
        <dbReference type="EMBL" id="KKL68914.1"/>
    </source>
</evidence>
<accession>A0A0F9E4H7</accession>
<dbReference type="AlphaFoldDB" id="A0A0F9E4H7"/>
<dbReference type="EMBL" id="LAZR01026385">
    <property type="protein sequence ID" value="KKL68914.1"/>
    <property type="molecule type" value="Genomic_DNA"/>
</dbReference>
<comment type="caution">
    <text evidence="1">The sequence shown here is derived from an EMBL/GenBank/DDBJ whole genome shotgun (WGS) entry which is preliminary data.</text>
</comment>
<gene>
    <name evidence="1" type="ORF">LCGC14_2120170</name>
</gene>
<reference evidence="1" key="1">
    <citation type="journal article" date="2015" name="Nature">
        <title>Complex archaea that bridge the gap between prokaryotes and eukaryotes.</title>
        <authorList>
            <person name="Spang A."/>
            <person name="Saw J.H."/>
            <person name="Jorgensen S.L."/>
            <person name="Zaremba-Niedzwiedzka K."/>
            <person name="Martijn J."/>
            <person name="Lind A.E."/>
            <person name="van Eijk R."/>
            <person name="Schleper C."/>
            <person name="Guy L."/>
            <person name="Ettema T.J."/>
        </authorList>
    </citation>
    <scope>NUCLEOTIDE SEQUENCE</scope>
</reference>
<proteinExistence type="predicted"/>
<protein>
    <submittedName>
        <fullName evidence="1">Uncharacterized protein</fullName>
    </submittedName>
</protein>
<sequence length="102" mass="10393">MVDAIPTNVTVVDDRSGNHFWIFSVFHTTGTDTDILVENSVLGAAELRADGTRGGDVSVTADDSGTDSVREITIATGEATGTKLIVARFGGTAGSGSGHGVL</sequence>
<organism evidence="1">
    <name type="scientific">marine sediment metagenome</name>
    <dbReference type="NCBI Taxonomy" id="412755"/>
    <lineage>
        <taxon>unclassified sequences</taxon>
        <taxon>metagenomes</taxon>
        <taxon>ecological metagenomes</taxon>
    </lineage>
</organism>